<accession>A0ACB9XCI7</accession>
<dbReference type="EMBL" id="CM043791">
    <property type="protein sequence ID" value="KAI4824568.1"/>
    <property type="molecule type" value="Genomic_DNA"/>
</dbReference>
<organism evidence="1 2">
    <name type="scientific">Chaenocephalus aceratus</name>
    <name type="common">Blackfin icefish</name>
    <name type="synonym">Chaenichthys aceratus</name>
    <dbReference type="NCBI Taxonomy" id="36190"/>
    <lineage>
        <taxon>Eukaryota</taxon>
        <taxon>Metazoa</taxon>
        <taxon>Chordata</taxon>
        <taxon>Craniata</taxon>
        <taxon>Vertebrata</taxon>
        <taxon>Euteleostomi</taxon>
        <taxon>Actinopterygii</taxon>
        <taxon>Neopterygii</taxon>
        <taxon>Teleostei</taxon>
        <taxon>Neoteleostei</taxon>
        <taxon>Acanthomorphata</taxon>
        <taxon>Eupercaria</taxon>
        <taxon>Perciformes</taxon>
        <taxon>Notothenioidei</taxon>
        <taxon>Channichthyidae</taxon>
        <taxon>Chaenocephalus</taxon>
    </lineage>
</organism>
<proteinExistence type="predicted"/>
<keyword evidence="2" id="KW-1185">Reference proteome</keyword>
<protein>
    <submittedName>
        <fullName evidence="1">Uncharacterized protein</fullName>
    </submittedName>
</protein>
<gene>
    <name evidence="1" type="ORF">KUCAC02_013071</name>
</gene>
<sequence>TGGPSRPTHPFSQWTQNRDHQHSPINCFHQRPRVSDLCQDESQPLTALKALRETATTSTHNCQLVHSKFRSEQQTFTDCISVKASVTLLLLFLRHCERPGPAGRSSCPPLPLNSPSSHYRLSSSE</sequence>
<dbReference type="Proteomes" id="UP001057452">
    <property type="component" value="Chromosome 7"/>
</dbReference>
<comment type="caution">
    <text evidence="1">The sequence shown here is derived from an EMBL/GenBank/DDBJ whole genome shotgun (WGS) entry which is preliminary data.</text>
</comment>
<feature type="non-terminal residue" evidence="1">
    <location>
        <position position="1"/>
    </location>
</feature>
<reference evidence="1" key="1">
    <citation type="submission" date="2022-05" db="EMBL/GenBank/DDBJ databases">
        <title>Chromosome-level genome of Chaenocephalus aceratus.</title>
        <authorList>
            <person name="Park H."/>
        </authorList>
    </citation>
    <scope>NUCLEOTIDE SEQUENCE</scope>
    <source>
        <strain evidence="1">KU_202001</strain>
    </source>
</reference>
<evidence type="ECO:0000313" key="1">
    <source>
        <dbReference type="EMBL" id="KAI4824568.1"/>
    </source>
</evidence>
<evidence type="ECO:0000313" key="2">
    <source>
        <dbReference type="Proteomes" id="UP001057452"/>
    </source>
</evidence>
<name>A0ACB9XCI7_CHAAC</name>
<feature type="non-terminal residue" evidence="1">
    <location>
        <position position="125"/>
    </location>
</feature>